<dbReference type="Gramene" id="mRNA:HanXRQr2_Chr08g0340681">
    <property type="protein sequence ID" value="mRNA:HanXRQr2_Chr08g0340681"/>
    <property type="gene ID" value="HanXRQr2_Chr08g0340681"/>
</dbReference>
<evidence type="ECO:0000256" key="5">
    <source>
        <dbReference type="ARBA" id="ARBA00022840"/>
    </source>
</evidence>
<evidence type="ECO:0000313" key="11">
    <source>
        <dbReference type="Proteomes" id="UP000215914"/>
    </source>
</evidence>
<dbReference type="InterPro" id="IPR017441">
    <property type="entry name" value="Protein_kinase_ATP_BS"/>
</dbReference>
<protein>
    <recommendedName>
        <fullName evidence="8">Protein kinase domain-containing protein</fullName>
    </recommendedName>
</protein>
<dbReference type="GO" id="GO:0004714">
    <property type="term" value="F:transmembrane receptor protein tyrosine kinase activity"/>
    <property type="evidence" value="ECO:0007669"/>
    <property type="project" value="InterPro"/>
</dbReference>
<evidence type="ECO:0000256" key="4">
    <source>
        <dbReference type="ARBA" id="ARBA00022777"/>
    </source>
</evidence>
<keyword evidence="1 7" id="KW-0723">Serine/threonine-protein kinase</keyword>
<keyword evidence="11" id="KW-1185">Reference proteome</keyword>
<organism evidence="10 11">
    <name type="scientific">Helianthus annuus</name>
    <name type="common">Common sunflower</name>
    <dbReference type="NCBI Taxonomy" id="4232"/>
    <lineage>
        <taxon>Eukaryota</taxon>
        <taxon>Viridiplantae</taxon>
        <taxon>Streptophyta</taxon>
        <taxon>Embryophyta</taxon>
        <taxon>Tracheophyta</taxon>
        <taxon>Spermatophyta</taxon>
        <taxon>Magnoliopsida</taxon>
        <taxon>eudicotyledons</taxon>
        <taxon>Gunneridae</taxon>
        <taxon>Pentapetalae</taxon>
        <taxon>asterids</taxon>
        <taxon>campanulids</taxon>
        <taxon>Asterales</taxon>
        <taxon>Asteraceae</taxon>
        <taxon>Asteroideae</taxon>
        <taxon>Heliantheae alliance</taxon>
        <taxon>Heliantheae</taxon>
        <taxon>Helianthus</taxon>
    </lineage>
</organism>
<evidence type="ECO:0000256" key="1">
    <source>
        <dbReference type="ARBA" id="ARBA00022527"/>
    </source>
</evidence>
<dbReference type="SMART" id="SM00220">
    <property type="entry name" value="S_TKc"/>
    <property type="match status" value="1"/>
</dbReference>
<reference evidence="9" key="1">
    <citation type="journal article" date="2017" name="Nature">
        <title>The sunflower genome provides insights into oil metabolism, flowering and Asterid evolution.</title>
        <authorList>
            <person name="Badouin H."/>
            <person name="Gouzy J."/>
            <person name="Grassa C.J."/>
            <person name="Murat F."/>
            <person name="Staton S.E."/>
            <person name="Cottret L."/>
            <person name="Lelandais-Briere C."/>
            <person name="Owens G.L."/>
            <person name="Carrere S."/>
            <person name="Mayjonade B."/>
            <person name="Legrand L."/>
            <person name="Gill N."/>
            <person name="Kane N.C."/>
            <person name="Bowers J.E."/>
            <person name="Hubner S."/>
            <person name="Bellec A."/>
            <person name="Berard A."/>
            <person name="Berges H."/>
            <person name="Blanchet N."/>
            <person name="Boniface M.C."/>
            <person name="Brunel D."/>
            <person name="Catrice O."/>
            <person name="Chaidir N."/>
            <person name="Claudel C."/>
            <person name="Donnadieu C."/>
            <person name="Faraut T."/>
            <person name="Fievet G."/>
            <person name="Helmstetter N."/>
            <person name="King M."/>
            <person name="Knapp S.J."/>
            <person name="Lai Z."/>
            <person name="Le Paslier M.C."/>
            <person name="Lippi Y."/>
            <person name="Lorenzon L."/>
            <person name="Mandel J.R."/>
            <person name="Marage G."/>
            <person name="Marchand G."/>
            <person name="Marquand E."/>
            <person name="Bret-Mestries E."/>
            <person name="Morien E."/>
            <person name="Nambeesan S."/>
            <person name="Nguyen T."/>
            <person name="Pegot-Espagnet P."/>
            <person name="Pouilly N."/>
            <person name="Raftis F."/>
            <person name="Sallet E."/>
            <person name="Schiex T."/>
            <person name="Thomas J."/>
            <person name="Vandecasteele C."/>
            <person name="Vares D."/>
            <person name="Vear F."/>
            <person name="Vautrin S."/>
            <person name="Crespi M."/>
            <person name="Mangin B."/>
            <person name="Burke J.M."/>
            <person name="Salse J."/>
            <person name="Munos S."/>
            <person name="Vincourt P."/>
            <person name="Rieseberg L.H."/>
            <person name="Langlade N.B."/>
        </authorList>
    </citation>
    <scope>NUCLEOTIDE SEQUENCE</scope>
    <source>
        <tissue evidence="9">Leaves</tissue>
    </source>
</reference>
<evidence type="ECO:0000256" key="3">
    <source>
        <dbReference type="ARBA" id="ARBA00022741"/>
    </source>
</evidence>
<evidence type="ECO:0000313" key="9">
    <source>
        <dbReference type="EMBL" id="KAF5795523.1"/>
    </source>
</evidence>
<reference evidence="10" key="2">
    <citation type="submission" date="2017-02" db="EMBL/GenBank/DDBJ databases">
        <title>Sunflower complete genome.</title>
        <authorList>
            <person name="Langlade N."/>
            <person name="Munos S."/>
        </authorList>
    </citation>
    <scope>NUCLEOTIDE SEQUENCE [LARGE SCALE GENOMIC DNA]</scope>
    <source>
        <tissue evidence="10">Leaves</tissue>
    </source>
</reference>
<evidence type="ECO:0000256" key="6">
    <source>
        <dbReference type="PROSITE-ProRule" id="PRU10141"/>
    </source>
</evidence>
<dbReference type="Proteomes" id="UP000215914">
    <property type="component" value="Chromosome 4"/>
</dbReference>
<comment type="similarity">
    <text evidence="7">Belongs to the protein kinase superfamily.</text>
</comment>
<keyword evidence="3 6" id="KW-0547">Nucleotide-binding</keyword>
<keyword evidence="4" id="KW-0418">Kinase</keyword>
<dbReference type="GO" id="GO:0005886">
    <property type="term" value="C:plasma membrane"/>
    <property type="evidence" value="ECO:0000318"/>
    <property type="project" value="GO_Central"/>
</dbReference>
<dbReference type="EMBL" id="CM007893">
    <property type="protein sequence ID" value="OTG27914.1"/>
    <property type="molecule type" value="Genomic_DNA"/>
</dbReference>
<dbReference type="GO" id="GO:0004674">
    <property type="term" value="F:protein serine/threonine kinase activity"/>
    <property type="evidence" value="ECO:0007669"/>
    <property type="project" value="UniProtKB-KW"/>
</dbReference>
<evidence type="ECO:0000256" key="2">
    <source>
        <dbReference type="ARBA" id="ARBA00022679"/>
    </source>
</evidence>
<feature type="domain" description="Protein kinase" evidence="8">
    <location>
        <begin position="22"/>
        <end position="228"/>
    </location>
</feature>
<evidence type="ECO:0000256" key="7">
    <source>
        <dbReference type="RuleBase" id="RU000304"/>
    </source>
</evidence>
<dbReference type="GO" id="GO:0005524">
    <property type="term" value="F:ATP binding"/>
    <property type="evidence" value="ECO:0007669"/>
    <property type="project" value="UniProtKB-UniRule"/>
</dbReference>
<dbReference type="InterPro" id="IPR045272">
    <property type="entry name" value="ANXUR1/2-like"/>
</dbReference>
<dbReference type="Pfam" id="PF07714">
    <property type="entry name" value="PK_Tyr_Ser-Thr"/>
    <property type="match status" value="1"/>
</dbReference>
<dbReference type="InterPro" id="IPR000719">
    <property type="entry name" value="Prot_kinase_dom"/>
</dbReference>
<dbReference type="SUPFAM" id="SSF56112">
    <property type="entry name" value="Protein kinase-like (PK-like)"/>
    <property type="match status" value="1"/>
</dbReference>
<dbReference type="InterPro" id="IPR008271">
    <property type="entry name" value="Ser/Thr_kinase_AS"/>
</dbReference>
<reference evidence="9" key="3">
    <citation type="submission" date="2020-06" db="EMBL/GenBank/DDBJ databases">
        <title>Helianthus annuus Genome sequencing and assembly Release 2.</title>
        <authorList>
            <person name="Gouzy J."/>
            <person name="Langlade N."/>
            <person name="Munos S."/>
        </authorList>
    </citation>
    <scope>NUCLEOTIDE SEQUENCE</scope>
    <source>
        <tissue evidence="9">Leaves</tissue>
    </source>
</reference>
<evidence type="ECO:0000313" key="10">
    <source>
        <dbReference type="EMBL" id="OTG27914.1"/>
    </source>
</evidence>
<dbReference type="AlphaFoldDB" id="A0A251UXR8"/>
<keyword evidence="5 6" id="KW-0067">ATP-binding</keyword>
<proteinExistence type="inferred from homology"/>
<sequence>MEFIKDSEHLRIPLKDIKIATENFTTLIGKGGFGNVYKGELSLLGKLTSIAVKRLDSNISGQGFKEFLTEIHLLSRYKHPNLVSLLGFCHDPRPHPGRNRKPFCQEGHEKILIYGYAAHGSFDKFLCMNTTVCPLTCKQKIDICIDAAYGLDYLHNHTAENQRVIHGDIKSANILLDHNWKAMISDFGLSKLGRANEKETFLITNPCGTHGYCDPMYMDTGVLTKERI</sequence>
<dbReference type="Gene3D" id="1.10.510.10">
    <property type="entry name" value="Transferase(Phosphotransferase) domain 1"/>
    <property type="match status" value="1"/>
</dbReference>
<keyword evidence="2 9" id="KW-0808">Transferase</keyword>
<gene>
    <name evidence="10" type="ORF">HannXRQ_Chr04g0105311</name>
    <name evidence="9" type="ORF">HanXRQr2_Chr08g0340681</name>
</gene>
<feature type="binding site" evidence="6">
    <location>
        <position position="53"/>
    </location>
    <ligand>
        <name>ATP</name>
        <dbReference type="ChEBI" id="CHEBI:30616"/>
    </ligand>
</feature>
<accession>A0A251UXR8</accession>
<dbReference type="InterPro" id="IPR011009">
    <property type="entry name" value="Kinase-like_dom_sf"/>
</dbReference>
<evidence type="ECO:0000259" key="8">
    <source>
        <dbReference type="PROSITE" id="PS50011"/>
    </source>
</evidence>
<dbReference type="PROSITE" id="PS00107">
    <property type="entry name" value="PROTEIN_KINASE_ATP"/>
    <property type="match status" value="1"/>
</dbReference>
<dbReference type="PANTHER" id="PTHR27003:SF475">
    <property type="entry name" value="PROTEIN KINASE DOMAIN-CONTAINING PROTEIN"/>
    <property type="match status" value="1"/>
</dbReference>
<name>A0A251UXR8_HELAN</name>
<dbReference type="EMBL" id="MNCJ02000323">
    <property type="protein sequence ID" value="KAF5795523.1"/>
    <property type="molecule type" value="Genomic_DNA"/>
</dbReference>
<dbReference type="GO" id="GO:0004672">
    <property type="term" value="F:protein kinase activity"/>
    <property type="evidence" value="ECO:0000318"/>
    <property type="project" value="GO_Central"/>
</dbReference>
<dbReference type="InParanoid" id="A0A251UXR8"/>
<dbReference type="InterPro" id="IPR001245">
    <property type="entry name" value="Ser-Thr/Tyr_kinase_cat_dom"/>
</dbReference>
<dbReference type="Gene3D" id="3.30.200.20">
    <property type="entry name" value="Phosphorylase Kinase, domain 1"/>
    <property type="match status" value="1"/>
</dbReference>
<dbReference type="PANTHER" id="PTHR27003">
    <property type="entry name" value="OS07G0166700 PROTEIN"/>
    <property type="match status" value="1"/>
</dbReference>
<dbReference type="PROSITE" id="PS50011">
    <property type="entry name" value="PROTEIN_KINASE_DOM"/>
    <property type="match status" value="1"/>
</dbReference>
<dbReference type="PROSITE" id="PS00108">
    <property type="entry name" value="PROTEIN_KINASE_ST"/>
    <property type="match status" value="1"/>
</dbReference>